<accession>A0A8H6XPT4</accession>
<gene>
    <name evidence="2" type="ORF">MVEN_01716700</name>
</gene>
<feature type="transmembrane region" description="Helical" evidence="1">
    <location>
        <begin position="6"/>
        <end position="26"/>
    </location>
</feature>
<dbReference type="AlphaFoldDB" id="A0A8H6XPT4"/>
<evidence type="ECO:0000256" key="1">
    <source>
        <dbReference type="SAM" id="Phobius"/>
    </source>
</evidence>
<keyword evidence="1" id="KW-0472">Membrane</keyword>
<protein>
    <submittedName>
        <fullName evidence="2">Uncharacterized protein</fullName>
    </submittedName>
</protein>
<dbReference type="Proteomes" id="UP000620124">
    <property type="component" value="Unassembled WGS sequence"/>
</dbReference>
<reference evidence="2" key="1">
    <citation type="submission" date="2020-05" db="EMBL/GenBank/DDBJ databases">
        <title>Mycena genomes resolve the evolution of fungal bioluminescence.</title>
        <authorList>
            <person name="Tsai I.J."/>
        </authorList>
    </citation>
    <scope>NUCLEOTIDE SEQUENCE</scope>
    <source>
        <strain evidence="2">CCC161011</strain>
    </source>
</reference>
<organism evidence="2 3">
    <name type="scientific">Mycena venus</name>
    <dbReference type="NCBI Taxonomy" id="2733690"/>
    <lineage>
        <taxon>Eukaryota</taxon>
        <taxon>Fungi</taxon>
        <taxon>Dikarya</taxon>
        <taxon>Basidiomycota</taxon>
        <taxon>Agaricomycotina</taxon>
        <taxon>Agaricomycetes</taxon>
        <taxon>Agaricomycetidae</taxon>
        <taxon>Agaricales</taxon>
        <taxon>Marasmiineae</taxon>
        <taxon>Mycenaceae</taxon>
        <taxon>Mycena</taxon>
    </lineage>
</organism>
<proteinExistence type="predicted"/>
<keyword evidence="1" id="KW-0812">Transmembrane</keyword>
<keyword evidence="3" id="KW-1185">Reference proteome</keyword>
<evidence type="ECO:0000313" key="3">
    <source>
        <dbReference type="Proteomes" id="UP000620124"/>
    </source>
</evidence>
<keyword evidence="1" id="KW-1133">Transmembrane helix</keyword>
<evidence type="ECO:0000313" key="2">
    <source>
        <dbReference type="EMBL" id="KAF7344254.1"/>
    </source>
</evidence>
<name>A0A8H6XPT4_9AGAR</name>
<dbReference type="EMBL" id="JACAZI010000015">
    <property type="protein sequence ID" value="KAF7344254.1"/>
    <property type="molecule type" value="Genomic_DNA"/>
</dbReference>
<sequence>MVACMWFLICLPSFLLPVRVLIISMYSGRIVDLATRSSECHVLQEALDCEEKTSMSRMYGVSLVHESEKHRQLALGACASRRRDIFARRVIIVDPALSLTGSQLITSLLLRLTRTGAPPLQLHPRTHPHASPLQHRLKCFLALVCSSLSTLSHGELADRLRPHYGPARCTLRLRPWTHHHAAASRDSRLRRVLNPHPLISLRLPDRLKLCTPDIIRRFPLHRS</sequence>
<comment type="caution">
    <text evidence="2">The sequence shown here is derived from an EMBL/GenBank/DDBJ whole genome shotgun (WGS) entry which is preliminary data.</text>
</comment>